<proteinExistence type="predicted"/>
<dbReference type="AlphaFoldDB" id="A0A7J7P962"/>
<dbReference type="OrthoDB" id="1901781at2759"/>
<evidence type="ECO:0000313" key="3">
    <source>
        <dbReference type="Proteomes" id="UP000541444"/>
    </source>
</evidence>
<reference evidence="2 3" key="1">
    <citation type="journal article" date="2020" name="IScience">
        <title>Genome Sequencing of the Endangered Kingdonia uniflora (Circaeasteraceae, Ranunculales) Reveals Potential Mechanisms of Evolutionary Specialization.</title>
        <authorList>
            <person name="Sun Y."/>
            <person name="Deng T."/>
            <person name="Zhang A."/>
            <person name="Moore M.J."/>
            <person name="Landis J.B."/>
            <person name="Lin N."/>
            <person name="Zhang H."/>
            <person name="Zhang X."/>
            <person name="Huang J."/>
            <person name="Zhang X."/>
            <person name="Sun H."/>
            <person name="Wang H."/>
        </authorList>
    </citation>
    <scope>NUCLEOTIDE SEQUENCE [LARGE SCALE GENOMIC DNA]</scope>
    <source>
        <strain evidence="2">TB1705</strain>
        <tissue evidence="2">Leaf</tissue>
    </source>
</reference>
<organism evidence="2 3">
    <name type="scientific">Kingdonia uniflora</name>
    <dbReference type="NCBI Taxonomy" id="39325"/>
    <lineage>
        <taxon>Eukaryota</taxon>
        <taxon>Viridiplantae</taxon>
        <taxon>Streptophyta</taxon>
        <taxon>Embryophyta</taxon>
        <taxon>Tracheophyta</taxon>
        <taxon>Spermatophyta</taxon>
        <taxon>Magnoliopsida</taxon>
        <taxon>Ranunculales</taxon>
        <taxon>Circaeasteraceae</taxon>
        <taxon>Kingdonia</taxon>
    </lineage>
</organism>
<dbReference type="Proteomes" id="UP000541444">
    <property type="component" value="Unassembled WGS sequence"/>
</dbReference>
<protein>
    <submittedName>
        <fullName evidence="2">Uncharacterized protein</fullName>
    </submittedName>
</protein>
<gene>
    <name evidence="2" type="ORF">GIB67_003444</name>
</gene>
<comment type="caution">
    <text evidence="2">The sequence shown here is derived from an EMBL/GenBank/DDBJ whole genome shotgun (WGS) entry which is preliminary data.</text>
</comment>
<sequence>MWLTRETCKSRNSSNDGQDVTKDCSRRTGFENRYCLFIQTANYILHLKLQVHVLQTLSNMYDYET</sequence>
<keyword evidence="3" id="KW-1185">Reference proteome</keyword>
<dbReference type="EMBL" id="JACGCM010000140">
    <property type="protein sequence ID" value="KAF6175956.1"/>
    <property type="molecule type" value="Genomic_DNA"/>
</dbReference>
<evidence type="ECO:0000313" key="2">
    <source>
        <dbReference type="EMBL" id="KAF6175956.1"/>
    </source>
</evidence>
<evidence type="ECO:0000256" key="1">
    <source>
        <dbReference type="SAM" id="MobiDB-lite"/>
    </source>
</evidence>
<accession>A0A7J7P962</accession>
<feature type="region of interest" description="Disordered" evidence="1">
    <location>
        <begin position="1"/>
        <end position="23"/>
    </location>
</feature>
<name>A0A7J7P962_9MAGN</name>